<dbReference type="SMART" id="SM00975">
    <property type="entry name" value="Telomerase_RBD"/>
    <property type="match status" value="1"/>
</dbReference>
<dbReference type="SUPFAM" id="SSF56672">
    <property type="entry name" value="DNA/RNA polymerases"/>
    <property type="match status" value="1"/>
</dbReference>
<evidence type="ECO:0000256" key="14">
    <source>
        <dbReference type="SAM" id="MobiDB-lite"/>
    </source>
</evidence>
<evidence type="ECO:0000256" key="13">
    <source>
        <dbReference type="RuleBase" id="RU365061"/>
    </source>
</evidence>
<accession>A0A6J1BCJ1</accession>
<keyword evidence="8 13" id="KW-0460">Magnesium</keyword>
<evidence type="ECO:0000256" key="6">
    <source>
        <dbReference type="ARBA" id="ARBA00022695"/>
    </source>
</evidence>
<evidence type="ECO:0000256" key="3">
    <source>
        <dbReference type="ARBA" id="ARBA00016182"/>
    </source>
</evidence>
<keyword evidence="4 13" id="KW-0158">Chromosome</keyword>
<organism evidence="16 17">
    <name type="scientific">Herrania umbratica</name>
    <dbReference type="NCBI Taxonomy" id="108875"/>
    <lineage>
        <taxon>Eukaryota</taxon>
        <taxon>Viridiplantae</taxon>
        <taxon>Streptophyta</taxon>
        <taxon>Embryophyta</taxon>
        <taxon>Tracheophyta</taxon>
        <taxon>Spermatophyta</taxon>
        <taxon>Magnoliopsida</taxon>
        <taxon>eudicotyledons</taxon>
        <taxon>Gunneridae</taxon>
        <taxon>Pentapetalae</taxon>
        <taxon>rosids</taxon>
        <taxon>malvids</taxon>
        <taxon>Malvales</taxon>
        <taxon>Malvaceae</taxon>
        <taxon>Byttnerioideae</taxon>
        <taxon>Herrania</taxon>
    </lineage>
</organism>
<dbReference type="GO" id="GO:0070034">
    <property type="term" value="F:telomerase RNA binding"/>
    <property type="evidence" value="ECO:0007669"/>
    <property type="project" value="TreeGrafter"/>
</dbReference>
<dbReference type="GeneID" id="110426092"/>
<dbReference type="Gene3D" id="1.10.132.70">
    <property type="match status" value="1"/>
</dbReference>
<dbReference type="GO" id="GO:0000781">
    <property type="term" value="C:chromosome, telomeric region"/>
    <property type="evidence" value="ECO:0007669"/>
    <property type="project" value="UniProtKB-SubCell"/>
</dbReference>
<evidence type="ECO:0000313" key="16">
    <source>
        <dbReference type="Proteomes" id="UP000504621"/>
    </source>
</evidence>
<evidence type="ECO:0000256" key="11">
    <source>
        <dbReference type="ARBA" id="ARBA00023242"/>
    </source>
</evidence>
<dbReference type="PANTHER" id="PTHR12066">
    <property type="entry name" value="TELOMERASE REVERSE TRANSCRIPTASE"/>
    <property type="match status" value="1"/>
</dbReference>
<dbReference type="GO" id="GO:0003720">
    <property type="term" value="F:telomerase activity"/>
    <property type="evidence" value="ECO:0007669"/>
    <property type="project" value="InterPro"/>
</dbReference>
<feature type="compositionally biased region" description="Polar residues" evidence="14">
    <location>
        <begin position="209"/>
        <end position="220"/>
    </location>
</feature>
<keyword evidence="9 13" id="KW-0779">Telomere</keyword>
<evidence type="ECO:0000256" key="12">
    <source>
        <dbReference type="ARBA" id="ARBA00048173"/>
    </source>
</evidence>
<dbReference type="CDD" id="cd01648">
    <property type="entry name" value="TERT"/>
    <property type="match status" value="1"/>
</dbReference>
<keyword evidence="11 13" id="KW-0539">Nucleus</keyword>
<keyword evidence="7 13" id="KW-0479">Metal-binding</keyword>
<dbReference type="InterPro" id="IPR043502">
    <property type="entry name" value="DNA/RNA_pol_sf"/>
</dbReference>
<dbReference type="PANTHER" id="PTHR12066:SF0">
    <property type="entry name" value="TELOMERASE REVERSE TRANSCRIPTASE"/>
    <property type="match status" value="1"/>
</dbReference>
<evidence type="ECO:0000259" key="15">
    <source>
        <dbReference type="PROSITE" id="PS50878"/>
    </source>
</evidence>
<evidence type="ECO:0000256" key="2">
    <source>
        <dbReference type="ARBA" id="ARBA00012493"/>
    </source>
</evidence>
<dbReference type="Gene3D" id="3.30.70.2630">
    <property type="match status" value="1"/>
</dbReference>
<dbReference type="AlphaFoldDB" id="A0A6J1BCJ1"/>
<comment type="similarity">
    <text evidence="1 13">Belongs to the reverse transcriptase family. Telomerase subfamily.</text>
</comment>
<evidence type="ECO:0000256" key="9">
    <source>
        <dbReference type="ARBA" id="ARBA00022895"/>
    </source>
</evidence>
<dbReference type="FunFam" id="3.30.70.2630:FF:000002">
    <property type="entry name" value="Telomerase reverse transcriptase"/>
    <property type="match status" value="1"/>
</dbReference>
<evidence type="ECO:0000256" key="8">
    <source>
        <dbReference type="ARBA" id="ARBA00022842"/>
    </source>
</evidence>
<evidence type="ECO:0000256" key="1">
    <source>
        <dbReference type="ARBA" id="ARBA00008001"/>
    </source>
</evidence>
<gene>
    <name evidence="17" type="primary">LOC110426092</name>
</gene>
<dbReference type="InterPro" id="IPR021891">
    <property type="entry name" value="Telomerase_RBD"/>
</dbReference>
<keyword evidence="6 13" id="KW-0548">Nucleotidyltransferase</keyword>
<dbReference type="EC" id="2.7.7.49" evidence="2 13"/>
<evidence type="ECO:0000256" key="4">
    <source>
        <dbReference type="ARBA" id="ARBA00022454"/>
    </source>
</evidence>
<dbReference type="GO" id="GO:0000333">
    <property type="term" value="C:telomerase catalytic core complex"/>
    <property type="evidence" value="ECO:0007669"/>
    <property type="project" value="TreeGrafter"/>
</dbReference>
<dbReference type="Proteomes" id="UP000504621">
    <property type="component" value="Unplaced"/>
</dbReference>
<name>A0A6J1BCJ1_9ROSI</name>
<dbReference type="InterPro" id="IPR049915">
    <property type="entry name" value="TERT_TEN"/>
</dbReference>
<evidence type="ECO:0000256" key="5">
    <source>
        <dbReference type="ARBA" id="ARBA00022679"/>
    </source>
</evidence>
<keyword evidence="16" id="KW-1185">Reference proteome</keyword>
<dbReference type="PRINTS" id="PR01365">
    <property type="entry name" value="TELOMERASERT"/>
</dbReference>
<keyword evidence="10 13" id="KW-0695">RNA-directed DNA polymerase</keyword>
<dbReference type="GO" id="GO:0007004">
    <property type="term" value="P:telomere maintenance via telomerase"/>
    <property type="evidence" value="ECO:0007669"/>
    <property type="project" value="TreeGrafter"/>
</dbReference>
<evidence type="ECO:0000313" key="17">
    <source>
        <dbReference type="RefSeq" id="XP_021296858.1"/>
    </source>
</evidence>
<sequence length="1059" mass="121469">MARKKKRSWKVPKILWRIFNEKARNLATTITCIIPPPPSQPFPITCRCQGRSCLQCCEDPISFLLRPDDPLDYKKLLHDCFVVVNDDAPFLEFNPDRHWSQKQIVGRVIEMMLFQRPKPCNLICTGYNKLARSSMIVELLTSSAWDILLERVGDECMVYLLWHTSIFLPLSHKKHLQVAGSPINKLCKKLSNNETKPKSGAGKKRKGTDNSISVSKRQQCSSLPSYDIDFAGSRMQEAVAKSSNGELQRRSSQTAEKHKKFYRPFDWKRQKRHRQLNIPECRHETISRTIFSDESCLPGNLKSPSNISQMPVQCSCYLMLKPPQLFSHWKEINRQSMFYNLECSSSVLPQEHLLNTLVPNFSSSKRLMENIFCLSDANVSGQSAPCSHDSDFCLVGSSCLYHSFLKLLKMLIRRSRRCKSLKLLEKYCPLSSFNEKAMGKSSTIVESNVLDKGVLKESHGVGAKEYNKILEADSAQLESTKPYCLQSQVGAFIWAVCRSIVPPDLLGTPFNWRILRRNISKFIRLRRFEKFSMKQCMHQLKRSDFPFLSNNHTSCCLNGQVPKNGTGQKKFSEAGFSIHDIKHKLFVNWIFWFFSSLVVPLVQANFYVTESEHGKQDVFYYRKPVWEKFTDHAITCLKDRSYLELDEAAVRAIIDKRPFGFSRLRLCPKQNGARMLANLKASSRMLDGGSCSKHRCSWMHRSLKACSRKVKSKRFKSVNSVLRGTHAVLKGLLLKEPEKLGSSVFDYNDVYRKLCPFLTTLKNVSTTVPGLFVVVADVSKAFDSIDQDKLLSIMEDVITKDEYHLQQIRQVGCSSRCLWDYENLMLVDETVNTGSNLMSSVPVRSLSSILVNQGCSRLLKKEELFSNLYEHVKRNVLQLDKKFYLQGMGIPQGSMLSSLLCSLYYGYMEKHEIFPYLEKTFEPAAEVLSARHVFSDASDAQNSSEDALIFPPTYLLLRFIDDFLFISTSKEQASGFLSMLRRGFPDYNCYMNEEKFCLNFDIERQAGLLSNRIYVVDDGTSFLRWSGLLINCCSLEIQGDYTRYLDNHLSSTLTVRWQD</sequence>
<dbReference type="GO" id="GO:0046872">
    <property type="term" value="F:metal ion binding"/>
    <property type="evidence" value="ECO:0007669"/>
    <property type="project" value="UniProtKB-KW"/>
</dbReference>
<feature type="domain" description="Reverse transcriptase" evidence="15">
    <location>
        <begin position="648"/>
        <end position="1030"/>
    </location>
</feature>
<proteinExistence type="inferred from homology"/>
<feature type="region of interest" description="Disordered" evidence="14">
    <location>
        <begin position="189"/>
        <end position="220"/>
    </location>
</feature>
<comment type="function">
    <text evidence="13">Telomerase is a ribonucleoprotein enzyme essential for the replication of chromosome termini in most eukaryotes. It elongates telomeres. It is a reverse transcriptase that adds simple sequence repeats to chromosome ends by copying a template sequence within the RNA component of the enzyme.</text>
</comment>
<comment type="subcellular location">
    <subcellularLocation>
        <location evidence="13">Nucleus</location>
    </subcellularLocation>
    <subcellularLocation>
        <location evidence="13">Chromosome</location>
        <location evidence="13">Telomere</location>
    </subcellularLocation>
</comment>
<dbReference type="GO" id="GO:0042162">
    <property type="term" value="F:telomeric DNA binding"/>
    <property type="evidence" value="ECO:0007669"/>
    <property type="project" value="TreeGrafter"/>
</dbReference>
<evidence type="ECO:0000256" key="7">
    <source>
        <dbReference type="ARBA" id="ARBA00022723"/>
    </source>
</evidence>
<dbReference type="Pfam" id="PF12009">
    <property type="entry name" value="Telomerase_RBD"/>
    <property type="match status" value="1"/>
</dbReference>
<reference evidence="17" key="1">
    <citation type="submission" date="2025-08" db="UniProtKB">
        <authorList>
            <consortium name="RefSeq"/>
        </authorList>
    </citation>
    <scope>IDENTIFICATION</scope>
    <source>
        <tissue evidence="17">Leaf</tissue>
    </source>
</reference>
<dbReference type="InterPro" id="IPR000477">
    <property type="entry name" value="RT_dom"/>
</dbReference>
<dbReference type="Pfam" id="PF11474">
    <property type="entry name" value="TEN_TERT"/>
    <property type="match status" value="1"/>
</dbReference>
<dbReference type="InterPro" id="IPR003545">
    <property type="entry name" value="Telomerase_RT"/>
</dbReference>
<evidence type="ECO:0000256" key="10">
    <source>
        <dbReference type="ARBA" id="ARBA00022918"/>
    </source>
</evidence>
<comment type="catalytic activity">
    <reaction evidence="12 13">
        <text>DNA(n) + a 2'-deoxyribonucleoside 5'-triphosphate = DNA(n+1) + diphosphate</text>
        <dbReference type="Rhea" id="RHEA:22508"/>
        <dbReference type="Rhea" id="RHEA-COMP:17339"/>
        <dbReference type="Rhea" id="RHEA-COMP:17340"/>
        <dbReference type="ChEBI" id="CHEBI:33019"/>
        <dbReference type="ChEBI" id="CHEBI:61560"/>
        <dbReference type="ChEBI" id="CHEBI:173112"/>
        <dbReference type="EC" id="2.7.7.49"/>
    </reaction>
</comment>
<dbReference type="PROSITE" id="PS50878">
    <property type="entry name" value="RT_POL"/>
    <property type="match status" value="1"/>
</dbReference>
<keyword evidence="5 13" id="KW-0808">Transferase</keyword>
<protein>
    <recommendedName>
        <fullName evidence="3 13">Telomerase reverse transcriptase</fullName>
        <ecNumber evidence="2 13">2.7.7.49</ecNumber>
    </recommendedName>
    <alternativeName>
        <fullName evidence="13">Telomerase catalytic subunit</fullName>
    </alternativeName>
</protein>
<dbReference type="RefSeq" id="XP_021296858.1">
    <property type="nucleotide sequence ID" value="XM_021441183.1"/>
</dbReference>